<dbReference type="PANTHER" id="PTHR11177:SF317">
    <property type="entry name" value="CHITINASE 12-RELATED"/>
    <property type="match status" value="1"/>
</dbReference>
<dbReference type="InterPro" id="IPR001579">
    <property type="entry name" value="Glyco_hydro_18_chit_AS"/>
</dbReference>
<keyword evidence="8" id="KW-0732">Signal</keyword>
<dbReference type="RefSeq" id="WP_099437967.1">
    <property type="nucleotide sequence ID" value="NZ_CP024091.1"/>
</dbReference>
<evidence type="ECO:0000256" key="5">
    <source>
        <dbReference type="ARBA" id="ARBA00023295"/>
    </source>
</evidence>
<feature type="domain" description="GH18" evidence="9">
    <location>
        <begin position="33"/>
        <end position="342"/>
    </location>
</feature>
<dbReference type="GO" id="GO:0005975">
    <property type="term" value="P:carbohydrate metabolic process"/>
    <property type="evidence" value="ECO:0007669"/>
    <property type="project" value="InterPro"/>
</dbReference>
<feature type="signal peptide" evidence="8">
    <location>
        <begin position="1"/>
        <end position="21"/>
    </location>
</feature>
<evidence type="ECO:0000256" key="2">
    <source>
        <dbReference type="ARBA" id="ARBA00012729"/>
    </source>
</evidence>
<name>A0A2D1U344_9SPHI</name>
<proteinExistence type="inferred from homology"/>
<dbReference type="SUPFAM" id="SSF54556">
    <property type="entry name" value="Chitinase insertion domain"/>
    <property type="match status" value="1"/>
</dbReference>
<keyword evidence="4" id="KW-0624">Polysaccharide degradation</keyword>
<evidence type="ECO:0000256" key="7">
    <source>
        <dbReference type="RuleBase" id="RU004453"/>
    </source>
</evidence>
<dbReference type="OrthoDB" id="9775889at2"/>
<dbReference type="SUPFAM" id="SSF51445">
    <property type="entry name" value="(Trans)glycosidases"/>
    <property type="match status" value="1"/>
</dbReference>
<evidence type="ECO:0000259" key="9">
    <source>
        <dbReference type="PROSITE" id="PS51910"/>
    </source>
</evidence>
<dbReference type="InterPro" id="IPR050314">
    <property type="entry name" value="Glycosyl_Hydrlase_18"/>
</dbReference>
<dbReference type="AlphaFoldDB" id="A0A2D1U344"/>
<comment type="catalytic activity">
    <reaction evidence="1">
        <text>Random endo-hydrolysis of N-acetyl-beta-D-glucosaminide (1-&gt;4)-beta-linkages in chitin and chitodextrins.</text>
        <dbReference type="EC" id="3.2.1.14"/>
    </reaction>
</comment>
<evidence type="ECO:0000256" key="1">
    <source>
        <dbReference type="ARBA" id="ARBA00000822"/>
    </source>
</evidence>
<dbReference type="GO" id="GO:0006032">
    <property type="term" value="P:chitin catabolic process"/>
    <property type="evidence" value="ECO:0007669"/>
    <property type="project" value="UniProtKB-KW"/>
</dbReference>
<dbReference type="InterPro" id="IPR029070">
    <property type="entry name" value="Chitinase_insertion_sf"/>
</dbReference>
<gene>
    <name evidence="10" type="ORF">CPT03_05910</name>
</gene>
<dbReference type="InterPro" id="IPR011583">
    <property type="entry name" value="Chitinase_II/V-like_cat"/>
</dbReference>
<protein>
    <recommendedName>
        <fullName evidence="2">chitinase</fullName>
        <ecNumber evidence="2">3.2.1.14</ecNumber>
    </recommendedName>
</protein>
<keyword evidence="11" id="KW-1185">Reference proteome</keyword>
<evidence type="ECO:0000256" key="8">
    <source>
        <dbReference type="SAM" id="SignalP"/>
    </source>
</evidence>
<feature type="chain" id="PRO_5013776730" description="chitinase" evidence="8">
    <location>
        <begin position="22"/>
        <end position="342"/>
    </location>
</feature>
<keyword evidence="5 6" id="KW-0326">Glycosidase</keyword>
<evidence type="ECO:0000256" key="3">
    <source>
        <dbReference type="ARBA" id="ARBA00022801"/>
    </source>
</evidence>
<evidence type="ECO:0000256" key="6">
    <source>
        <dbReference type="RuleBase" id="RU000489"/>
    </source>
</evidence>
<dbReference type="InterPro" id="IPR017853">
    <property type="entry name" value="GH"/>
</dbReference>
<dbReference type="PANTHER" id="PTHR11177">
    <property type="entry name" value="CHITINASE"/>
    <property type="match status" value="1"/>
</dbReference>
<evidence type="ECO:0000313" key="11">
    <source>
        <dbReference type="Proteomes" id="UP000223749"/>
    </source>
</evidence>
<dbReference type="CDD" id="cd06548">
    <property type="entry name" value="GH18_chitinase"/>
    <property type="match status" value="1"/>
</dbReference>
<evidence type="ECO:0000256" key="4">
    <source>
        <dbReference type="ARBA" id="ARBA00023024"/>
    </source>
</evidence>
<dbReference type="PROSITE" id="PS51910">
    <property type="entry name" value="GH18_2"/>
    <property type="match status" value="1"/>
</dbReference>
<dbReference type="GO" id="GO:0008843">
    <property type="term" value="F:endochitinase activity"/>
    <property type="evidence" value="ECO:0007669"/>
    <property type="project" value="UniProtKB-EC"/>
</dbReference>
<dbReference type="InterPro" id="IPR001223">
    <property type="entry name" value="Glyco_hydro18_cat"/>
</dbReference>
<dbReference type="Proteomes" id="UP000223749">
    <property type="component" value="Chromosome"/>
</dbReference>
<dbReference type="SMART" id="SM00636">
    <property type="entry name" value="Glyco_18"/>
    <property type="match status" value="1"/>
</dbReference>
<accession>A0A2D1U344</accession>
<organism evidence="10 11">
    <name type="scientific">Pedobacter ginsengisoli</name>
    <dbReference type="NCBI Taxonomy" id="363852"/>
    <lineage>
        <taxon>Bacteria</taxon>
        <taxon>Pseudomonadati</taxon>
        <taxon>Bacteroidota</taxon>
        <taxon>Sphingobacteriia</taxon>
        <taxon>Sphingobacteriales</taxon>
        <taxon>Sphingobacteriaceae</taxon>
        <taxon>Pedobacter</taxon>
    </lineage>
</organism>
<sequence length="342" mass="38079">MKLIYSIFGILLTGMLTTALAQQKETPKKNASNKVIVAYVTSWGKTLPDPKLVTHINYAFGHVNKTFDGVTIENEGRLKDIVALKSKYPQLKVLLSIGGWKSGRFSEMAASDENRGKFVDDCQRIVKTFNLDGIDIDWEYPTSSEAGISSSPDDTKNYTLLMSQIRNKIGKKKLLTLASVSNAKYIDFKAITPIVDFVNVMTYDMGTPPNHHAGLYHSQYTKDISVDEGVTAHLNAGIPANKLVLGIPFYGHGKGDIAWYIDYKDIVKLSGYTKKWDDVAKAPYLVNDAGEFVLTYETPQSIAVKCTYLLEKGMLGAMYWDYTADTEDGELRKAVYSGVYKK</sequence>
<reference evidence="10 11" key="1">
    <citation type="submission" date="2017-10" db="EMBL/GenBank/DDBJ databases">
        <title>Whole genome of Pedobacter ginsengisoli T01R-27 isolated from tomato rhizosphere.</title>
        <authorList>
            <person name="Weon H.-Y."/>
            <person name="Lee S.A."/>
            <person name="Sang M.K."/>
            <person name="Song J."/>
        </authorList>
    </citation>
    <scope>NUCLEOTIDE SEQUENCE [LARGE SCALE GENOMIC DNA]</scope>
    <source>
        <strain evidence="10 11">T01R-27</strain>
    </source>
</reference>
<dbReference type="GO" id="GO:0008061">
    <property type="term" value="F:chitin binding"/>
    <property type="evidence" value="ECO:0007669"/>
    <property type="project" value="InterPro"/>
</dbReference>
<dbReference type="EMBL" id="CP024091">
    <property type="protein sequence ID" value="ATP56025.1"/>
    <property type="molecule type" value="Genomic_DNA"/>
</dbReference>
<keyword evidence="3 6" id="KW-0378">Hydrolase</keyword>
<comment type="similarity">
    <text evidence="7">Belongs to the glycosyl hydrolase 18 family.</text>
</comment>
<dbReference type="EC" id="3.2.1.14" evidence="2"/>
<keyword evidence="4" id="KW-0119">Carbohydrate metabolism</keyword>
<evidence type="ECO:0000313" key="10">
    <source>
        <dbReference type="EMBL" id="ATP56025.1"/>
    </source>
</evidence>
<dbReference type="Gene3D" id="3.20.20.80">
    <property type="entry name" value="Glycosidases"/>
    <property type="match status" value="1"/>
</dbReference>
<dbReference type="Pfam" id="PF00704">
    <property type="entry name" value="Glyco_hydro_18"/>
    <property type="match status" value="1"/>
</dbReference>
<dbReference type="PROSITE" id="PS01095">
    <property type="entry name" value="GH18_1"/>
    <property type="match status" value="1"/>
</dbReference>
<keyword evidence="4" id="KW-0146">Chitin degradation</keyword>
<dbReference type="KEGG" id="pgs:CPT03_05910"/>